<dbReference type="AlphaFoldDB" id="A0A8S9GQ48"/>
<reference evidence="2" key="2">
    <citation type="submission" date="2019-12" db="EMBL/GenBank/DDBJ databases">
        <authorList>
            <person name="Studholme D.J."/>
            <person name="Sarris P."/>
        </authorList>
    </citation>
    <scope>NUCLEOTIDE SEQUENCE</scope>
    <source>
        <strain evidence="2">PFS-1207/04</strain>
        <tissue evidence="2">Leaf</tissue>
    </source>
</reference>
<reference evidence="2 3" key="3">
    <citation type="journal article" date="2020" name="BMC Genomics">
        <title>Intraspecific diversification of the crop wild relative Brassica cretica Lam. using demographic model selection.</title>
        <authorList>
            <person name="Kioukis A."/>
            <person name="Michalopoulou V.A."/>
            <person name="Briers L."/>
            <person name="Pirintsos S."/>
            <person name="Studholme D.J."/>
            <person name="Pavlidis P."/>
            <person name="Sarris P.F."/>
        </authorList>
    </citation>
    <scope>NUCLEOTIDE SEQUENCE [LARGE SCALE GENOMIC DNA]</scope>
    <source>
        <strain evidence="3">cv. PFS-1207/04</strain>
        <strain evidence="2">PFS-1207/04</strain>
    </source>
</reference>
<proteinExistence type="predicted"/>
<comment type="caution">
    <text evidence="1">The sequence shown here is derived from an EMBL/GenBank/DDBJ whole genome shotgun (WGS) entry which is preliminary data.</text>
</comment>
<reference evidence="1" key="1">
    <citation type="submission" date="2019-12" db="EMBL/GenBank/DDBJ databases">
        <title>Genome sequencing and annotation of Brassica cretica.</title>
        <authorList>
            <person name="Studholme D.J."/>
            <person name="Sarris P.F."/>
        </authorList>
    </citation>
    <scope>NUCLEOTIDE SEQUENCE</scope>
    <source>
        <strain evidence="1">PFS-102/07</strain>
        <tissue evidence="1">Leaf</tissue>
    </source>
</reference>
<name>A0A8S9GQ48_BRACR</name>
<accession>A0A8S9GQ48</accession>
<dbReference type="Proteomes" id="UP000266723">
    <property type="component" value="Unassembled WGS sequence"/>
</dbReference>
<evidence type="ECO:0000313" key="1">
    <source>
        <dbReference type="EMBL" id="KAF2548651.1"/>
    </source>
</evidence>
<sequence length="61" mass="7274">MKEFRVSYAAEEPKKVLECVDIRRTKSEKVSRRKAIKEENVDKEAEAFIRFEHSKWLTESS</sequence>
<organism evidence="1">
    <name type="scientific">Brassica cretica</name>
    <name type="common">Mustard</name>
    <dbReference type="NCBI Taxonomy" id="69181"/>
    <lineage>
        <taxon>Eukaryota</taxon>
        <taxon>Viridiplantae</taxon>
        <taxon>Streptophyta</taxon>
        <taxon>Embryophyta</taxon>
        <taxon>Tracheophyta</taxon>
        <taxon>Spermatophyta</taxon>
        <taxon>Magnoliopsida</taxon>
        <taxon>eudicotyledons</taxon>
        <taxon>Gunneridae</taxon>
        <taxon>Pentapetalae</taxon>
        <taxon>rosids</taxon>
        <taxon>malvids</taxon>
        <taxon>Brassicales</taxon>
        <taxon>Brassicaceae</taxon>
        <taxon>Brassiceae</taxon>
        <taxon>Brassica</taxon>
    </lineage>
</organism>
<protein>
    <submittedName>
        <fullName evidence="1">Uncharacterized protein</fullName>
    </submittedName>
</protein>
<keyword evidence="3" id="KW-1185">Reference proteome</keyword>
<evidence type="ECO:0000313" key="2">
    <source>
        <dbReference type="EMBL" id="KAF3610234.1"/>
    </source>
</evidence>
<gene>
    <name evidence="2" type="ORF">DY000_02046652</name>
    <name evidence="1" type="ORF">F2Q70_00020767</name>
</gene>
<dbReference type="EMBL" id="QGKY02001925">
    <property type="protein sequence ID" value="KAF2548651.1"/>
    <property type="molecule type" value="Genomic_DNA"/>
</dbReference>
<dbReference type="OrthoDB" id="1099680at2759"/>
<dbReference type="EMBL" id="QGKV02000297">
    <property type="protein sequence ID" value="KAF3610234.1"/>
    <property type="molecule type" value="Genomic_DNA"/>
</dbReference>
<evidence type="ECO:0000313" key="3">
    <source>
        <dbReference type="Proteomes" id="UP000266723"/>
    </source>
</evidence>